<evidence type="ECO:0000256" key="6">
    <source>
        <dbReference type="ARBA" id="ARBA00022847"/>
    </source>
</evidence>
<protein>
    <submittedName>
        <fullName evidence="12">HAAAP family serine/threonine permease</fullName>
    </submittedName>
</protein>
<dbReference type="InterPro" id="IPR004694">
    <property type="entry name" value="Hydroxy_aa_transpt"/>
</dbReference>
<dbReference type="GO" id="GO:0015171">
    <property type="term" value="F:amino acid transmembrane transporter activity"/>
    <property type="evidence" value="ECO:0007669"/>
    <property type="project" value="InterPro"/>
</dbReference>
<keyword evidence="13" id="KW-1185">Reference proteome</keyword>
<evidence type="ECO:0000256" key="5">
    <source>
        <dbReference type="ARBA" id="ARBA00022692"/>
    </source>
</evidence>
<comment type="catalytic activity">
    <reaction evidence="10">
        <text>L-serine(in) + H(+)(in) = L-serine(out) + H(+)(out)</text>
        <dbReference type="Rhea" id="RHEA:28887"/>
        <dbReference type="ChEBI" id="CHEBI:15378"/>
        <dbReference type="ChEBI" id="CHEBI:33384"/>
    </reaction>
    <physiologicalReaction direction="right-to-left" evidence="10">
        <dbReference type="Rhea" id="RHEA:28889"/>
    </physiologicalReaction>
</comment>
<feature type="transmembrane region" description="Helical" evidence="11">
    <location>
        <begin position="146"/>
        <end position="163"/>
    </location>
</feature>
<dbReference type="GO" id="GO:0015293">
    <property type="term" value="F:symporter activity"/>
    <property type="evidence" value="ECO:0007669"/>
    <property type="project" value="UniProtKB-KW"/>
</dbReference>
<keyword evidence="6" id="KW-0769">Symport</keyword>
<evidence type="ECO:0000256" key="10">
    <source>
        <dbReference type="ARBA" id="ARBA00047996"/>
    </source>
</evidence>
<keyword evidence="8 11" id="KW-1133">Transmembrane helix</keyword>
<evidence type="ECO:0000256" key="4">
    <source>
        <dbReference type="ARBA" id="ARBA00022519"/>
    </source>
</evidence>
<feature type="transmembrane region" description="Helical" evidence="11">
    <location>
        <begin position="256"/>
        <end position="275"/>
    </location>
</feature>
<comment type="caution">
    <text evidence="12">The sequence shown here is derived from an EMBL/GenBank/DDBJ whole genome shotgun (WGS) entry which is preliminary data.</text>
</comment>
<evidence type="ECO:0000256" key="11">
    <source>
        <dbReference type="SAM" id="Phobius"/>
    </source>
</evidence>
<feature type="transmembrane region" description="Helical" evidence="11">
    <location>
        <begin position="175"/>
        <end position="193"/>
    </location>
</feature>
<dbReference type="InterPro" id="IPR018227">
    <property type="entry name" value="Amino_acid_transport_2"/>
</dbReference>
<dbReference type="Pfam" id="PF03222">
    <property type="entry name" value="Trp_Tyr_perm"/>
    <property type="match status" value="1"/>
</dbReference>
<gene>
    <name evidence="12" type="ORF">D1Z90_12350</name>
</gene>
<evidence type="ECO:0000256" key="1">
    <source>
        <dbReference type="ARBA" id="ARBA00004429"/>
    </source>
</evidence>
<dbReference type="EMBL" id="QZCH01000015">
    <property type="protein sequence ID" value="RJG42652.1"/>
    <property type="molecule type" value="Genomic_DNA"/>
</dbReference>
<keyword evidence="2" id="KW-0813">Transport</keyword>
<evidence type="ECO:0000256" key="9">
    <source>
        <dbReference type="ARBA" id="ARBA00023136"/>
    </source>
</evidence>
<name>A0A418YDN2_9GAMM</name>
<keyword evidence="5 11" id="KW-0812">Transmembrane</keyword>
<keyword evidence="4" id="KW-0997">Cell inner membrane</keyword>
<sequence>MKNEITANTDLSANTSESTELSAQTWNKVDTTWVLSLFGTAVGAGILFLPINAGLGGFWPLVMMAIIVGPMTYLAHRNLSRFVLSSKNPNADITDVVEEHFGTGAGKLITLLYFFAIYPILLIYGVSITNTVESFMIHQLGMAAPARWLLSIVLIMGMMSVMIAGEKLMLKVTQFLVYPLVVILAGMSLYLIPGWNFSAISQAPSAFDFTTTLWLTIPVLVFAFNHSPAVSSFAMKQREQYGKDAVAKSDAILKRTSAMLLGFVMFFVFSVVLSLTPEMLADAKAQNLPILSYLANVHGSPLIEYFGPIVAFVAIVSSFFGHYLGAREGMNGIIMKQAKAMGKKVDEKQVNLFTIGFMIVTLWIVAIINPSVLGMIEDLGGPIIATILFLMPMYAIKRVPAMAKYQGTIANVFITCMGLVAISAILFKLIA</sequence>
<dbReference type="OrthoDB" id="1627372at2"/>
<reference evidence="12 13" key="2">
    <citation type="submission" date="2019-01" db="EMBL/GenBank/DDBJ databases">
        <title>Motilimonas pumilus sp. nov., isolated from the gut of sea cucumber (Apostichopus japonicus).</title>
        <authorList>
            <person name="Wang F.-Q."/>
            <person name="Ren L.-H."/>
            <person name="Lin Y.-W."/>
            <person name="Sun G.-H."/>
            <person name="Du Z.-J."/>
            <person name="Zhao J.-X."/>
            <person name="Liu X.-J."/>
            <person name="Liu L.-J."/>
        </authorList>
    </citation>
    <scope>NUCLEOTIDE SEQUENCE [LARGE SCALE GENOMIC DNA]</scope>
    <source>
        <strain evidence="12 13">PLHSC7-2</strain>
    </source>
</reference>
<evidence type="ECO:0000256" key="8">
    <source>
        <dbReference type="ARBA" id="ARBA00022989"/>
    </source>
</evidence>
<keyword evidence="9 11" id="KW-0472">Membrane</keyword>
<dbReference type="PANTHER" id="PTHR35334:SF2">
    <property type="entry name" value="SERINE TRANSPORTER SDAC"/>
    <property type="match status" value="1"/>
</dbReference>
<feature type="transmembrane region" description="Helical" evidence="11">
    <location>
        <begin position="57"/>
        <end position="75"/>
    </location>
</feature>
<dbReference type="Proteomes" id="UP000283255">
    <property type="component" value="Unassembled WGS sequence"/>
</dbReference>
<organism evidence="12 13">
    <name type="scientific">Motilimonas pumila</name>
    <dbReference type="NCBI Taxonomy" id="2303987"/>
    <lineage>
        <taxon>Bacteria</taxon>
        <taxon>Pseudomonadati</taxon>
        <taxon>Pseudomonadota</taxon>
        <taxon>Gammaproteobacteria</taxon>
        <taxon>Alteromonadales</taxon>
        <taxon>Alteromonadales genera incertae sedis</taxon>
        <taxon>Motilimonas</taxon>
    </lineage>
</organism>
<comment type="subcellular location">
    <subcellularLocation>
        <location evidence="1">Cell inner membrane</location>
        <topology evidence="1">Multi-pass membrane protein</topology>
    </subcellularLocation>
</comment>
<reference evidence="12 13" key="1">
    <citation type="submission" date="2018-09" db="EMBL/GenBank/DDBJ databases">
        <authorList>
            <person name="Wang F."/>
        </authorList>
    </citation>
    <scope>NUCLEOTIDE SEQUENCE [LARGE SCALE GENOMIC DNA]</scope>
    <source>
        <strain evidence="12 13">PLHSC7-2</strain>
    </source>
</reference>
<dbReference type="PANTHER" id="PTHR35334">
    <property type="entry name" value="SERINE TRANSPORTER"/>
    <property type="match status" value="1"/>
</dbReference>
<feature type="transmembrane region" description="Helical" evidence="11">
    <location>
        <begin position="379"/>
        <end position="396"/>
    </location>
</feature>
<dbReference type="RefSeq" id="WP_119911078.1">
    <property type="nucleotide sequence ID" value="NZ_QZCH01000015.1"/>
</dbReference>
<feature type="transmembrane region" description="Helical" evidence="11">
    <location>
        <begin position="408"/>
        <end position="430"/>
    </location>
</feature>
<accession>A0A418YDN2</accession>
<evidence type="ECO:0000256" key="3">
    <source>
        <dbReference type="ARBA" id="ARBA00022475"/>
    </source>
</evidence>
<feature type="transmembrane region" description="Helical" evidence="11">
    <location>
        <begin position="108"/>
        <end position="126"/>
    </location>
</feature>
<feature type="transmembrane region" description="Helical" evidence="11">
    <location>
        <begin position="305"/>
        <end position="326"/>
    </location>
</feature>
<feature type="transmembrane region" description="Helical" evidence="11">
    <location>
        <begin position="350"/>
        <end position="373"/>
    </location>
</feature>
<evidence type="ECO:0000256" key="7">
    <source>
        <dbReference type="ARBA" id="ARBA00022970"/>
    </source>
</evidence>
<keyword evidence="7" id="KW-0029">Amino-acid transport</keyword>
<dbReference type="GO" id="GO:0005886">
    <property type="term" value="C:plasma membrane"/>
    <property type="evidence" value="ECO:0007669"/>
    <property type="project" value="UniProtKB-SubCell"/>
</dbReference>
<evidence type="ECO:0000313" key="13">
    <source>
        <dbReference type="Proteomes" id="UP000283255"/>
    </source>
</evidence>
<dbReference type="AlphaFoldDB" id="A0A418YDN2"/>
<keyword evidence="3" id="KW-1003">Cell membrane</keyword>
<feature type="transmembrane region" description="Helical" evidence="11">
    <location>
        <begin position="32"/>
        <end position="51"/>
    </location>
</feature>
<evidence type="ECO:0000256" key="2">
    <source>
        <dbReference type="ARBA" id="ARBA00022448"/>
    </source>
</evidence>
<proteinExistence type="predicted"/>
<evidence type="ECO:0000313" key="12">
    <source>
        <dbReference type="EMBL" id="RJG42652.1"/>
    </source>
</evidence>
<feature type="transmembrane region" description="Helical" evidence="11">
    <location>
        <begin position="213"/>
        <end position="235"/>
    </location>
</feature>
<dbReference type="NCBIfam" id="TIGR00814">
    <property type="entry name" value="stp"/>
    <property type="match status" value="1"/>
</dbReference>